<evidence type="ECO:0000256" key="1">
    <source>
        <dbReference type="ARBA" id="ARBA00010815"/>
    </source>
</evidence>
<protein>
    <submittedName>
        <fullName evidence="6">Class I SAM-dependent methyltransferase</fullName>
    </submittedName>
</protein>
<comment type="caution">
    <text evidence="6">The sequence shown here is derived from an EMBL/GenBank/DDBJ whole genome shotgun (WGS) entry which is preliminary data.</text>
</comment>
<dbReference type="PIRSF" id="PIRSF003085">
    <property type="entry name" value="CMAS"/>
    <property type="match status" value="1"/>
</dbReference>
<dbReference type="CDD" id="cd02440">
    <property type="entry name" value="AdoMet_MTases"/>
    <property type="match status" value="1"/>
</dbReference>
<dbReference type="Pfam" id="PF02353">
    <property type="entry name" value="CMAS"/>
    <property type="match status" value="1"/>
</dbReference>
<keyword evidence="5" id="KW-0443">Lipid metabolism</keyword>
<dbReference type="InterPro" id="IPR003333">
    <property type="entry name" value="CMAS"/>
</dbReference>
<comment type="similarity">
    <text evidence="1">Belongs to the CFA/CMAS family.</text>
</comment>
<dbReference type="EMBL" id="JAFKCW010000002">
    <property type="protein sequence ID" value="MBN7800877.1"/>
    <property type="molecule type" value="Genomic_DNA"/>
</dbReference>
<evidence type="ECO:0000256" key="2">
    <source>
        <dbReference type="ARBA" id="ARBA00022603"/>
    </source>
</evidence>
<dbReference type="GO" id="GO:0032259">
    <property type="term" value="P:methylation"/>
    <property type="evidence" value="ECO:0007669"/>
    <property type="project" value="UniProtKB-KW"/>
</dbReference>
<sequence>MLGPNGETRDFGDGVPEFSLILKNDQAISAISTMDQELIARAYLMGDIDVEGDLIKVLSLRNYFLDRRGFNFFWRIVQPFLFGQVKSDKKWISQHYDLEADFFMLFLDKRHRAYSQAVFASDDESLEDAETRKFEFVVDSVKAKAGNRILEIGSGWGSFVEFAGQRGIHVTSLTISELSRHFVQEIIDRQKLPCEVVLEHFLQYDPGLQYDAIINCGVTEHLPDYAASLRQYQKLLKPGGHLYLDASADRVKNSHGTFMNKYVFEGNGHLMVLHDYLAEVAKTPFQLRGVWDDTHSYYLTCREWAKRLDSNQSIIEERWGKALHRTFQLYLWGSAEGFLSGAIQAYRVLLQLPK</sequence>
<keyword evidence="7" id="KW-1185">Reference proteome</keyword>
<dbReference type="GO" id="GO:0008168">
    <property type="term" value="F:methyltransferase activity"/>
    <property type="evidence" value="ECO:0007669"/>
    <property type="project" value="UniProtKB-KW"/>
</dbReference>
<proteinExistence type="inferred from homology"/>
<dbReference type="InterPro" id="IPR050723">
    <property type="entry name" value="CFA/CMAS"/>
</dbReference>
<evidence type="ECO:0000256" key="4">
    <source>
        <dbReference type="ARBA" id="ARBA00022691"/>
    </source>
</evidence>
<dbReference type="InterPro" id="IPR029063">
    <property type="entry name" value="SAM-dependent_MTases_sf"/>
</dbReference>
<name>A0ABS3BNI6_9BACT</name>
<evidence type="ECO:0000256" key="5">
    <source>
        <dbReference type="ARBA" id="ARBA00023098"/>
    </source>
</evidence>
<evidence type="ECO:0000313" key="6">
    <source>
        <dbReference type="EMBL" id="MBN7800877.1"/>
    </source>
</evidence>
<accession>A0ABS3BNI6</accession>
<gene>
    <name evidence="6" type="ORF">J0A67_08395</name>
</gene>
<reference evidence="6 7" key="1">
    <citation type="submission" date="2021-03" db="EMBL/GenBank/DDBJ databases">
        <title>novel species isolated from a fishpond in China.</title>
        <authorList>
            <person name="Lu H."/>
            <person name="Cai Z."/>
        </authorList>
    </citation>
    <scope>NUCLEOTIDE SEQUENCE [LARGE SCALE GENOMIC DNA]</scope>
    <source>
        <strain evidence="6 7">JCM 31546</strain>
    </source>
</reference>
<evidence type="ECO:0000256" key="3">
    <source>
        <dbReference type="ARBA" id="ARBA00022679"/>
    </source>
</evidence>
<dbReference type="PANTHER" id="PTHR43667:SF1">
    <property type="entry name" value="CYCLOPROPANE-FATTY-ACYL-PHOSPHOLIPID SYNTHASE"/>
    <property type="match status" value="1"/>
</dbReference>
<keyword evidence="4" id="KW-0949">S-adenosyl-L-methionine</keyword>
<dbReference type="Proteomes" id="UP000664698">
    <property type="component" value="Unassembled WGS sequence"/>
</dbReference>
<keyword evidence="3" id="KW-0808">Transferase</keyword>
<dbReference type="PANTHER" id="PTHR43667">
    <property type="entry name" value="CYCLOPROPANE-FATTY-ACYL-PHOSPHOLIPID SYNTHASE"/>
    <property type="match status" value="1"/>
</dbReference>
<dbReference type="Gene3D" id="3.40.50.150">
    <property type="entry name" value="Vaccinia Virus protein VP39"/>
    <property type="match status" value="1"/>
</dbReference>
<organism evidence="6 7">
    <name type="scientific">Algoriphagus aestuariicola</name>
    <dbReference type="NCBI Taxonomy" id="1852016"/>
    <lineage>
        <taxon>Bacteria</taxon>
        <taxon>Pseudomonadati</taxon>
        <taxon>Bacteroidota</taxon>
        <taxon>Cytophagia</taxon>
        <taxon>Cytophagales</taxon>
        <taxon>Cyclobacteriaceae</taxon>
        <taxon>Algoriphagus</taxon>
    </lineage>
</organism>
<evidence type="ECO:0000313" key="7">
    <source>
        <dbReference type="Proteomes" id="UP000664698"/>
    </source>
</evidence>
<dbReference type="SUPFAM" id="SSF53335">
    <property type="entry name" value="S-adenosyl-L-methionine-dependent methyltransferases"/>
    <property type="match status" value="1"/>
</dbReference>
<keyword evidence="2 6" id="KW-0489">Methyltransferase</keyword>